<dbReference type="Proteomes" id="UP001597100">
    <property type="component" value="Unassembled WGS sequence"/>
</dbReference>
<reference evidence="2" key="1">
    <citation type="journal article" date="2019" name="Int. J. Syst. Evol. Microbiol.">
        <title>The Global Catalogue of Microorganisms (GCM) 10K type strain sequencing project: providing services to taxonomists for standard genome sequencing and annotation.</title>
        <authorList>
            <consortium name="The Broad Institute Genomics Platform"/>
            <consortium name="The Broad Institute Genome Sequencing Center for Infectious Disease"/>
            <person name="Wu L."/>
            <person name="Ma J."/>
        </authorList>
    </citation>
    <scope>NUCLEOTIDE SEQUENCE [LARGE SCALE GENOMIC DNA]</scope>
    <source>
        <strain evidence="2">CCUG 60898</strain>
    </source>
</reference>
<evidence type="ECO:0000313" key="1">
    <source>
        <dbReference type="EMBL" id="MFD0975426.1"/>
    </source>
</evidence>
<gene>
    <name evidence="1" type="ORF">ACFQ1G_01360</name>
</gene>
<accession>A0ABW3IBS0</accession>
<dbReference type="PROSITE" id="PS51257">
    <property type="entry name" value="PROKAR_LIPOPROTEIN"/>
    <property type="match status" value="1"/>
</dbReference>
<protein>
    <recommendedName>
        <fullName evidence="3">YD repeat-containing protein</fullName>
    </recommendedName>
</protein>
<comment type="caution">
    <text evidence="1">The sequence shown here is derived from an EMBL/GenBank/DDBJ whole genome shotgun (WGS) entry which is preliminary data.</text>
</comment>
<proteinExistence type="predicted"/>
<keyword evidence="2" id="KW-1185">Reference proteome</keyword>
<organism evidence="1 2">
    <name type="scientific">Salinimicrobium gaetbulicola</name>
    <dbReference type="NCBI Taxonomy" id="999702"/>
    <lineage>
        <taxon>Bacteria</taxon>
        <taxon>Pseudomonadati</taxon>
        <taxon>Bacteroidota</taxon>
        <taxon>Flavobacteriia</taxon>
        <taxon>Flavobacteriales</taxon>
        <taxon>Flavobacteriaceae</taxon>
        <taxon>Salinimicrobium</taxon>
    </lineage>
</organism>
<name>A0ABW3IBS0_9FLAO</name>
<evidence type="ECO:0008006" key="3">
    <source>
        <dbReference type="Google" id="ProtNLM"/>
    </source>
</evidence>
<evidence type="ECO:0000313" key="2">
    <source>
        <dbReference type="Proteomes" id="UP001597100"/>
    </source>
</evidence>
<dbReference type="RefSeq" id="WP_380736443.1">
    <property type="nucleotide sequence ID" value="NZ_JBHTJP010000026.1"/>
</dbReference>
<dbReference type="EMBL" id="JBHTJP010000026">
    <property type="protein sequence ID" value="MFD0975426.1"/>
    <property type="molecule type" value="Genomic_DNA"/>
</dbReference>
<sequence>MNKLLILLSSILLIGCCDKPKLLKNGLTKSASRITEYTIQIKKDSVNNESQDTLLVREKTYNNNDQIINLNQRTLFDNEKMEIEYSYNDLNKIKKEVVKISTDSLPFIVDYIYKDTLLYQSKAIVNYPNEKFEQIETYYYRKNNTKNKSISTQIFIDLESSDTIRNSVSTSYFNKNEIATKVETVYKSDPKRNRKMVYEYDCQNLIGLKEFNENDSLISTLKYEYDLDKFDNWTAKRIYENEKLDRILTREINYK</sequence>